<evidence type="ECO:0000256" key="1">
    <source>
        <dbReference type="SAM" id="Phobius"/>
    </source>
</evidence>
<feature type="transmembrane region" description="Helical" evidence="1">
    <location>
        <begin position="165"/>
        <end position="185"/>
    </location>
</feature>
<keyword evidence="1" id="KW-0472">Membrane</keyword>
<accession>A0A849A5V6</accession>
<keyword evidence="3" id="KW-1185">Reference proteome</keyword>
<dbReference type="AlphaFoldDB" id="A0A849A5V6"/>
<name>A0A849A5V6_9ACTN</name>
<feature type="transmembrane region" description="Helical" evidence="1">
    <location>
        <begin position="41"/>
        <end position="60"/>
    </location>
</feature>
<comment type="caution">
    <text evidence="2">The sequence shown here is derived from an EMBL/GenBank/DDBJ whole genome shotgun (WGS) entry which is preliminary data.</text>
</comment>
<feature type="transmembrane region" description="Helical" evidence="1">
    <location>
        <begin position="191"/>
        <end position="214"/>
    </location>
</feature>
<proteinExistence type="predicted"/>
<dbReference type="EMBL" id="JABEND010000002">
    <property type="protein sequence ID" value="NNG35026.1"/>
    <property type="molecule type" value="Genomic_DNA"/>
</dbReference>
<evidence type="ECO:0000313" key="2">
    <source>
        <dbReference type="EMBL" id="NNG35026.1"/>
    </source>
</evidence>
<sequence length="224" mass="23651">MTTPAERPRRGGFLNNLSAALTPPVIEDDDPSKPLVAPRGIIVSTVLSILAGLLFTYMGVMSVANLNSDLDKAVASYQQDTAKCRQEFGQTGGSGINGEAKPAENAAQDVKDRAANCNKYTSATVTQDMRDNAKSRTTIISVAFIILGIAAMAAGWFLRQGAAWARRLLVGVVAVTMLATMFLGVSNLLTLLATVALVVAVLLTYLGKGGVFFARAMARRRAAS</sequence>
<feature type="transmembrane region" description="Helical" evidence="1">
    <location>
        <begin position="139"/>
        <end position="158"/>
    </location>
</feature>
<keyword evidence="1" id="KW-0812">Transmembrane</keyword>
<dbReference type="RefSeq" id="WP_171198665.1">
    <property type="nucleotide sequence ID" value="NZ_JABEND010000002.1"/>
</dbReference>
<dbReference type="Proteomes" id="UP000562984">
    <property type="component" value="Unassembled WGS sequence"/>
</dbReference>
<evidence type="ECO:0000313" key="3">
    <source>
        <dbReference type="Proteomes" id="UP000562984"/>
    </source>
</evidence>
<keyword evidence="1" id="KW-1133">Transmembrane helix</keyword>
<organism evidence="2 3">
    <name type="scientific">Nakamurella aerolata</name>
    <dbReference type="NCBI Taxonomy" id="1656892"/>
    <lineage>
        <taxon>Bacteria</taxon>
        <taxon>Bacillati</taxon>
        <taxon>Actinomycetota</taxon>
        <taxon>Actinomycetes</taxon>
        <taxon>Nakamurellales</taxon>
        <taxon>Nakamurellaceae</taxon>
        <taxon>Nakamurella</taxon>
    </lineage>
</organism>
<protein>
    <submittedName>
        <fullName evidence="2">Uncharacterized protein</fullName>
    </submittedName>
</protein>
<reference evidence="2 3" key="1">
    <citation type="submission" date="2020-05" db="EMBL/GenBank/DDBJ databases">
        <title>Nakamurella sp. DB0629 isolated from air conditioner.</title>
        <authorList>
            <person name="Kim D.H."/>
            <person name="Kim D.-U."/>
        </authorList>
    </citation>
    <scope>NUCLEOTIDE SEQUENCE [LARGE SCALE GENOMIC DNA]</scope>
    <source>
        <strain evidence="2 3">DB0629</strain>
    </source>
</reference>
<gene>
    <name evidence="2" type="ORF">HKD39_04715</name>
</gene>